<proteinExistence type="predicted"/>
<feature type="domain" description="Methyltransferase" evidence="1">
    <location>
        <begin position="48"/>
        <end position="140"/>
    </location>
</feature>
<dbReference type="GO" id="GO:0032259">
    <property type="term" value="P:methylation"/>
    <property type="evidence" value="ECO:0007669"/>
    <property type="project" value="UniProtKB-KW"/>
</dbReference>
<protein>
    <submittedName>
        <fullName evidence="2">Trans-aconitate methyltransferase</fullName>
    </submittedName>
</protein>
<dbReference type="RefSeq" id="WP_067915407.1">
    <property type="nucleotide sequence ID" value="NZ_BSRZ01000020.1"/>
</dbReference>
<dbReference type="EMBL" id="BSRZ01000020">
    <property type="protein sequence ID" value="GLW67106.1"/>
    <property type="molecule type" value="Genomic_DNA"/>
</dbReference>
<dbReference type="AlphaFoldDB" id="A0A9W6Q1M1"/>
<dbReference type="Proteomes" id="UP001165124">
    <property type="component" value="Unassembled WGS sequence"/>
</dbReference>
<keyword evidence="2" id="KW-0489">Methyltransferase</keyword>
<evidence type="ECO:0000313" key="2">
    <source>
        <dbReference type="EMBL" id="GLW67106.1"/>
    </source>
</evidence>
<dbReference type="InterPro" id="IPR029063">
    <property type="entry name" value="SAM-dependent_MTases_sf"/>
</dbReference>
<accession>A0A9W6Q1M1</accession>
<dbReference type="Pfam" id="PF13649">
    <property type="entry name" value="Methyltransf_25"/>
    <property type="match status" value="1"/>
</dbReference>
<evidence type="ECO:0000259" key="1">
    <source>
        <dbReference type="Pfam" id="PF13649"/>
    </source>
</evidence>
<comment type="caution">
    <text evidence="2">The sequence shown here is derived from an EMBL/GenBank/DDBJ whole genome shotgun (WGS) entry which is preliminary data.</text>
</comment>
<keyword evidence="2" id="KW-0808">Transferase</keyword>
<dbReference type="SUPFAM" id="SSF53335">
    <property type="entry name" value="S-adenosyl-L-methionine-dependent methyltransferases"/>
    <property type="match status" value="1"/>
</dbReference>
<dbReference type="Gene3D" id="3.40.50.150">
    <property type="entry name" value="Vaccinia Virus protein VP39"/>
    <property type="match status" value="1"/>
</dbReference>
<keyword evidence="3" id="KW-1185">Reference proteome</keyword>
<organism evidence="2 3">
    <name type="scientific">Actinomadura rubrobrunea</name>
    <dbReference type="NCBI Taxonomy" id="115335"/>
    <lineage>
        <taxon>Bacteria</taxon>
        <taxon>Bacillati</taxon>
        <taxon>Actinomycetota</taxon>
        <taxon>Actinomycetes</taxon>
        <taxon>Streptosporangiales</taxon>
        <taxon>Thermomonosporaceae</taxon>
        <taxon>Actinomadura</taxon>
    </lineage>
</organism>
<dbReference type="InterPro" id="IPR041698">
    <property type="entry name" value="Methyltransf_25"/>
</dbReference>
<name>A0A9W6Q1M1_9ACTN</name>
<gene>
    <name evidence="2" type="ORF">Arub01_53490</name>
</gene>
<sequence length="293" mass="30998">MSATVAGAISPDWLALREDADAAARAVELLDPLRAHLAGRPERPLVVRDLGCGSGSMARWLAGRLPGPQHWVLYDHDPRLLALAAARLPDKAQDGGPVTAETRRRDITRLRAADLEGTSLVTASALLDLLTGPDVVGLADACAGANGGAGCPALLVLTVVGRVELTPADPLDAAIAEAFNAHQRRTRGTPVPVTLPQTTARKLGPDAVEAAVEAFTRAGMAVHRRSSPWRLGPEQAALTAEWLRGWVRYAVEQRPELAFAARPYLRRRLDQCAAGELHAVVGHEDLLALPAGG</sequence>
<reference evidence="2" key="1">
    <citation type="submission" date="2023-02" db="EMBL/GenBank/DDBJ databases">
        <title>Actinomadura rubrobrunea NBRC 14622.</title>
        <authorList>
            <person name="Ichikawa N."/>
            <person name="Sato H."/>
            <person name="Tonouchi N."/>
        </authorList>
    </citation>
    <scope>NUCLEOTIDE SEQUENCE</scope>
    <source>
        <strain evidence="2">NBRC 14622</strain>
    </source>
</reference>
<evidence type="ECO:0000313" key="3">
    <source>
        <dbReference type="Proteomes" id="UP001165124"/>
    </source>
</evidence>
<dbReference type="GO" id="GO:0008168">
    <property type="term" value="F:methyltransferase activity"/>
    <property type="evidence" value="ECO:0007669"/>
    <property type="project" value="UniProtKB-KW"/>
</dbReference>